<dbReference type="SFLD" id="SFLDS00003">
    <property type="entry name" value="Haloacid_Dehalogenase"/>
    <property type="match status" value="1"/>
</dbReference>
<feature type="transmembrane region" description="Helical" evidence="13">
    <location>
        <begin position="60"/>
        <end position="77"/>
    </location>
</feature>
<proteinExistence type="inferred from homology"/>
<dbReference type="InterPro" id="IPR001757">
    <property type="entry name" value="P_typ_ATPase"/>
</dbReference>
<dbReference type="SFLD" id="SFLDF00027">
    <property type="entry name" value="p-type_atpase"/>
    <property type="match status" value="1"/>
</dbReference>
<dbReference type="FunFam" id="2.70.150.10:FF:000020">
    <property type="entry name" value="Copper-exporting P-type ATPase A"/>
    <property type="match status" value="1"/>
</dbReference>
<dbReference type="GO" id="GO:0005886">
    <property type="term" value="C:plasma membrane"/>
    <property type="evidence" value="ECO:0007669"/>
    <property type="project" value="UniProtKB-SubCell"/>
</dbReference>
<dbReference type="RefSeq" id="WP_170210007.1">
    <property type="nucleotide sequence ID" value="NZ_BAAAMD010000004.1"/>
</dbReference>
<protein>
    <submittedName>
        <fullName evidence="15">Cd2+/Zn2+-exporting ATPase</fullName>
    </submittedName>
</protein>
<dbReference type="InterPro" id="IPR023298">
    <property type="entry name" value="ATPase_P-typ_TM_dom_sf"/>
</dbReference>
<dbReference type="Gene3D" id="3.40.1110.10">
    <property type="entry name" value="Calcium-transporting ATPase, cytoplasmic domain N"/>
    <property type="match status" value="1"/>
</dbReference>
<dbReference type="SUPFAM" id="SSF56784">
    <property type="entry name" value="HAD-like"/>
    <property type="match status" value="1"/>
</dbReference>
<feature type="transmembrane region" description="Helical" evidence="13">
    <location>
        <begin position="583"/>
        <end position="601"/>
    </location>
</feature>
<keyword evidence="7" id="KW-0406">Ion transport</keyword>
<keyword evidence="5 13" id="KW-0479">Metal-binding</keyword>
<dbReference type="InterPro" id="IPR023299">
    <property type="entry name" value="ATPase_P-typ_cyto_dom_N"/>
</dbReference>
<feature type="transmembrane region" description="Helical" evidence="13">
    <location>
        <begin position="254"/>
        <end position="279"/>
    </location>
</feature>
<comment type="subcellular location">
    <subcellularLocation>
        <location evidence="1">Cell membrane</location>
        <topology evidence="1">Multi-pass membrane protein</topology>
    </subcellularLocation>
</comment>
<dbReference type="GO" id="GO:0016887">
    <property type="term" value="F:ATP hydrolysis activity"/>
    <property type="evidence" value="ECO:0007669"/>
    <property type="project" value="InterPro"/>
</dbReference>
<dbReference type="EMBL" id="VFOR01000002">
    <property type="protein sequence ID" value="TQL57787.1"/>
    <property type="molecule type" value="Genomic_DNA"/>
</dbReference>
<evidence type="ECO:0000256" key="11">
    <source>
        <dbReference type="ARBA" id="ARBA00023008"/>
    </source>
</evidence>
<name>A0A542ZBV2_9ACTN</name>
<keyword evidence="7" id="KW-0813">Transport</keyword>
<keyword evidence="11" id="KW-0186">Copper</keyword>
<comment type="similarity">
    <text evidence="2 13">Belongs to the cation transport ATPase (P-type) (TC 3.A.3) family. Type IB subfamily.</text>
</comment>
<accession>A0A542ZBV2</accession>
<keyword evidence="4 13" id="KW-0812">Transmembrane</keyword>
<dbReference type="GO" id="GO:0015086">
    <property type="term" value="F:cadmium ion transmembrane transporter activity"/>
    <property type="evidence" value="ECO:0007669"/>
    <property type="project" value="TreeGrafter"/>
</dbReference>
<keyword evidence="7" id="KW-0187">Copper transport</keyword>
<evidence type="ECO:0000256" key="4">
    <source>
        <dbReference type="ARBA" id="ARBA00022692"/>
    </source>
</evidence>
<keyword evidence="6 13" id="KW-0547">Nucleotide-binding</keyword>
<keyword evidence="8 13" id="KW-0067">ATP-binding</keyword>
<evidence type="ECO:0000256" key="9">
    <source>
        <dbReference type="ARBA" id="ARBA00022967"/>
    </source>
</evidence>
<dbReference type="GO" id="GO:0005524">
    <property type="term" value="F:ATP binding"/>
    <property type="evidence" value="ECO:0007669"/>
    <property type="project" value="UniProtKB-UniRule"/>
</dbReference>
<dbReference type="SFLD" id="SFLDG00002">
    <property type="entry name" value="C1.7:_P-type_atpase_like"/>
    <property type="match status" value="1"/>
</dbReference>
<dbReference type="NCBIfam" id="TIGR01525">
    <property type="entry name" value="ATPase-IB_hvy"/>
    <property type="match status" value="1"/>
</dbReference>
<dbReference type="Gene3D" id="3.40.50.1000">
    <property type="entry name" value="HAD superfamily/HAD-like"/>
    <property type="match status" value="1"/>
</dbReference>
<keyword evidence="9" id="KW-1278">Translocase</keyword>
<dbReference type="AlphaFoldDB" id="A0A542ZBV2"/>
<dbReference type="SUPFAM" id="SSF81665">
    <property type="entry name" value="Calcium ATPase, transmembrane domain M"/>
    <property type="match status" value="1"/>
</dbReference>
<dbReference type="InterPro" id="IPR018303">
    <property type="entry name" value="ATPase_P-typ_P_site"/>
</dbReference>
<evidence type="ECO:0000256" key="5">
    <source>
        <dbReference type="ARBA" id="ARBA00022723"/>
    </source>
</evidence>
<feature type="transmembrane region" description="Helical" evidence="13">
    <location>
        <begin position="9"/>
        <end position="25"/>
    </location>
</feature>
<evidence type="ECO:0000256" key="1">
    <source>
        <dbReference type="ARBA" id="ARBA00004651"/>
    </source>
</evidence>
<dbReference type="Gene3D" id="2.70.150.10">
    <property type="entry name" value="Calcium-transporting ATPase, cytoplasmic transduction domain A"/>
    <property type="match status" value="1"/>
</dbReference>
<dbReference type="CDD" id="cd02079">
    <property type="entry name" value="P-type_ATPase_HM"/>
    <property type="match status" value="1"/>
</dbReference>
<gene>
    <name evidence="15" type="ORF">FB460_1629</name>
</gene>
<dbReference type="SUPFAM" id="SSF81653">
    <property type="entry name" value="Calcium ATPase, transduction domain A"/>
    <property type="match status" value="1"/>
</dbReference>
<dbReference type="GO" id="GO:0019829">
    <property type="term" value="F:ATPase-coupled monoatomic cation transmembrane transporter activity"/>
    <property type="evidence" value="ECO:0007669"/>
    <property type="project" value="InterPro"/>
</dbReference>
<keyword evidence="12 13" id="KW-0472">Membrane</keyword>
<sequence>MRKLTSEHLVWGAGAGLIVGFGAWLLDAPVIQDAALIAASVIAGAPIAKRAMAALRYRTFSIDLLVTIAVIGALIIGEYVESGVVAFLFLFGAWLEQRSLERTRTSIRELVDAAPTTARIRRDGEEIEIDVTEIAEGDLVVIKAGDSVPVDGRIVEGVGHLEQAAITGEPVPVERAAGDDVFAGTTLDNGFLIVSASQVGDDTTFARIIELVEDAQDAKAPRQQFLDRFAAIYTPAVIVAAVLFGLIMRDASLGLTFLVIACPGALVIATPVAIVAGIGNGAKRGAILKGGDAVERLAGVDTMVLDKTGTLTEGRPVVTQVRAVQGTEEELLAAAASLELASEHPLARALVTAAREQGLDLHGPDQVEVLRGVGLTGVVGGRSVGVGSFRLVDQPLSDDLAAEVRAAEAQGGTVSFVVVDGELHGHVVIADALRPGVSEAMAALHRGGVKELVMLTGDNPRAAAHVAQQAGIDEVRAQLLPEDKVAHVKRLVDGGANVAMVGDGLNDAPALAAANVGVAMGAGTDVSVETADVVLAGNRLEQLAHAQRLARRTVAIMTQNTVIALATVVLLLTGVVFERVGMSIGMLVHEASVLAVILNALRLTRWQPKDIVTPRTSAGSAQPAKLTNV</sequence>
<dbReference type="InterPro" id="IPR023214">
    <property type="entry name" value="HAD_sf"/>
</dbReference>
<keyword evidence="10 13" id="KW-1133">Transmembrane helix</keyword>
<dbReference type="PRINTS" id="PR00119">
    <property type="entry name" value="CATATPASE"/>
</dbReference>
<evidence type="ECO:0000256" key="12">
    <source>
        <dbReference type="ARBA" id="ARBA00023136"/>
    </source>
</evidence>
<keyword evidence="3 13" id="KW-1003">Cell membrane</keyword>
<dbReference type="GO" id="GO:0006825">
    <property type="term" value="P:copper ion transport"/>
    <property type="evidence" value="ECO:0007669"/>
    <property type="project" value="UniProtKB-KW"/>
</dbReference>
<feature type="transmembrane region" description="Helical" evidence="13">
    <location>
        <begin position="229"/>
        <end position="248"/>
    </location>
</feature>
<evidence type="ECO:0000256" key="13">
    <source>
        <dbReference type="RuleBase" id="RU362081"/>
    </source>
</evidence>
<evidence type="ECO:0000256" key="6">
    <source>
        <dbReference type="ARBA" id="ARBA00022741"/>
    </source>
</evidence>
<evidence type="ECO:0000259" key="14">
    <source>
        <dbReference type="Pfam" id="PF00122"/>
    </source>
</evidence>
<evidence type="ECO:0000256" key="10">
    <source>
        <dbReference type="ARBA" id="ARBA00022989"/>
    </source>
</evidence>
<dbReference type="PANTHER" id="PTHR48085:SF5">
    <property type="entry name" value="CADMIUM_ZINC-TRANSPORTING ATPASE HMA4-RELATED"/>
    <property type="match status" value="1"/>
</dbReference>
<dbReference type="GO" id="GO:0046872">
    <property type="term" value="F:metal ion binding"/>
    <property type="evidence" value="ECO:0007669"/>
    <property type="project" value="UniProtKB-KW"/>
</dbReference>
<evidence type="ECO:0000256" key="8">
    <source>
        <dbReference type="ARBA" id="ARBA00022840"/>
    </source>
</evidence>
<reference evidence="15 16" key="1">
    <citation type="submission" date="2019-06" db="EMBL/GenBank/DDBJ databases">
        <title>Sequencing the genomes of 1000 actinobacteria strains.</title>
        <authorList>
            <person name="Klenk H.-P."/>
        </authorList>
    </citation>
    <scope>NUCLEOTIDE SEQUENCE [LARGE SCALE GENOMIC DNA]</scope>
    <source>
        <strain evidence="15 16">DSM 8251</strain>
    </source>
</reference>
<dbReference type="InterPro" id="IPR008250">
    <property type="entry name" value="ATPase_P-typ_transduc_dom_A_sf"/>
</dbReference>
<dbReference type="Proteomes" id="UP000316196">
    <property type="component" value="Unassembled WGS sequence"/>
</dbReference>
<dbReference type="InterPro" id="IPR044492">
    <property type="entry name" value="P_typ_ATPase_HD_dom"/>
</dbReference>
<evidence type="ECO:0000256" key="7">
    <source>
        <dbReference type="ARBA" id="ARBA00022796"/>
    </source>
</evidence>
<evidence type="ECO:0000256" key="2">
    <source>
        <dbReference type="ARBA" id="ARBA00006024"/>
    </source>
</evidence>
<dbReference type="InterPro" id="IPR059000">
    <property type="entry name" value="ATPase_P-type_domA"/>
</dbReference>
<evidence type="ECO:0000313" key="15">
    <source>
        <dbReference type="EMBL" id="TQL57787.1"/>
    </source>
</evidence>
<dbReference type="PANTHER" id="PTHR48085">
    <property type="entry name" value="CADMIUM/ZINC-TRANSPORTING ATPASE HMA2-RELATED"/>
    <property type="match status" value="1"/>
</dbReference>
<dbReference type="NCBIfam" id="TIGR01494">
    <property type="entry name" value="ATPase_P-type"/>
    <property type="match status" value="1"/>
</dbReference>
<dbReference type="InterPro" id="IPR051014">
    <property type="entry name" value="Cation_Transport_ATPase_IB"/>
</dbReference>
<evidence type="ECO:0000256" key="3">
    <source>
        <dbReference type="ARBA" id="ARBA00022475"/>
    </source>
</evidence>
<dbReference type="Pfam" id="PF00122">
    <property type="entry name" value="E1-E2_ATPase"/>
    <property type="match status" value="1"/>
</dbReference>
<dbReference type="InterPro" id="IPR036412">
    <property type="entry name" value="HAD-like_sf"/>
</dbReference>
<dbReference type="PROSITE" id="PS00154">
    <property type="entry name" value="ATPASE_E1_E2"/>
    <property type="match status" value="1"/>
</dbReference>
<dbReference type="InterPro" id="IPR027256">
    <property type="entry name" value="P-typ_ATPase_IB"/>
</dbReference>
<keyword evidence="16" id="KW-1185">Reference proteome</keyword>
<feature type="domain" description="P-type ATPase A" evidence="14">
    <location>
        <begin position="114"/>
        <end position="213"/>
    </location>
</feature>
<organism evidence="15 16">
    <name type="scientific">Propioniferax innocua</name>
    <dbReference type="NCBI Taxonomy" id="1753"/>
    <lineage>
        <taxon>Bacteria</taxon>
        <taxon>Bacillati</taxon>
        <taxon>Actinomycetota</taxon>
        <taxon>Actinomycetes</taxon>
        <taxon>Propionibacteriales</taxon>
        <taxon>Propionibacteriaceae</taxon>
        <taxon>Propioniferax</taxon>
    </lineage>
</organism>
<dbReference type="Pfam" id="PF00702">
    <property type="entry name" value="Hydrolase"/>
    <property type="match status" value="1"/>
</dbReference>
<dbReference type="PROSITE" id="PS01229">
    <property type="entry name" value="COF_2"/>
    <property type="match status" value="1"/>
</dbReference>
<evidence type="ECO:0000313" key="16">
    <source>
        <dbReference type="Proteomes" id="UP000316196"/>
    </source>
</evidence>
<comment type="caution">
    <text evidence="15">The sequence shown here is derived from an EMBL/GenBank/DDBJ whole genome shotgun (WGS) entry which is preliminary data.</text>
</comment>
<feature type="transmembrane region" description="Helical" evidence="13">
    <location>
        <begin position="554"/>
        <end position="577"/>
    </location>
</feature>